<evidence type="ECO:0000313" key="2">
    <source>
        <dbReference type="Proteomes" id="UP000029120"/>
    </source>
</evidence>
<gene>
    <name evidence="1" type="ORF">AALP_AAs43532U000300</name>
</gene>
<reference evidence="2" key="1">
    <citation type="journal article" date="2015" name="Nat. Plants">
        <title>Genome expansion of Arabis alpina linked with retrotransposition and reduced symmetric DNA methylation.</title>
        <authorList>
            <person name="Willing E.M."/>
            <person name="Rawat V."/>
            <person name="Mandakova T."/>
            <person name="Maumus F."/>
            <person name="James G.V."/>
            <person name="Nordstroem K.J."/>
            <person name="Becker C."/>
            <person name="Warthmann N."/>
            <person name="Chica C."/>
            <person name="Szarzynska B."/>
            <person name="Zytnicki M."/>
            <person name="Albani M.C."/>
            <person name="Kiefer C."/>
            <person name="Bergonzi S."/>
            <person name="Castaings L."/>
            <person name="Mateos J.L."/>
            <person name="Berns M.C."/>
            <person name="Bujdoso N."/>
            <person name="Piofczyk T."/>
            <person name="de Lorenzo L."/>
            <person name="Barrero-Sicilia C."/>
            <person name="Mateos I."/>
            <person name="Piednoel M."/>
            <person name="Hagmann J."/>
            <person name="Chen-Min-Tao R."/>
            <person name="Iglesias-Fernandez R."/>
            <person name="Schuster S.C."/>
            <person name="Alonso-Blanco C."/>
            <person name="Roudier F."/>
            <person name="Carbonero P."/>
            <person name="Paz-Ares J."/>
            <person name="Davis S.J."/>
            <person name="Pecinka A."/>
            <person name="Quesneville H."/>
            <person name="Colot V."/>
            <person name="Lysak M.A."/>
            <person name="Weigel D."/>
            <person name="Coupland G."/>
            <person name="Schneeberger K."/>
        </authorList>
    </citation>
    <scope>NUCLEOTIDE SEQUENCE [LARGE SCALE GENOMIC DNA]</scope>
    <source>
        <strain evidence="2">cv. Pajares</strain>
    </source>
</reference>
<dbReference type="Gramene" id="KFK22590">
    <property type="protein sequence ID" value="KFK22590"/>
    <property type="gene ID" value="AALP_AAs43532U000300"/>
</dbReference>
<evidence type="ECO:0000313" key="1">
    <source>
        <dbReference type="EMBL" id="KFK22590.1"/>
    </source>
</evidence>
<dbReference type="Proteomes" id="UP000029120">
    <property type="component" value="Unassembled WGS sequence"/>
</dbReference>
<dbReference type="AlphaFoldDB" id="A0A087FY88"/>
<dbReference type="EMBL" id="KL987652">
    <property type="protein sequence ID" value="KFK22590.1"/>
    <property type="molecule type" value="Genomic_DNA"/>
</dbReference>
<proteinExistence type="predicted"/>
<name>A0A087FY88_ARAAL</name>
<organism evidence="1 2">
    <name type="scientific">Arabis alpina</name>
    <name type="common">Alpine rock-cress</name>
    <dbReference type="NCBI Taxonomy" id="50452"/>
    <lineage>
        <taxon>Eukaryota</taxon>
        <taxon>Viridiplantae</taxon>
        <taxon>Streptophyta</taxon>
        <taxon>Embryophyta</taxon>
        <taxon>Tracheophyta</taxon>
        <taxon>Spermatophyta</taxon>
        <taxon>Magnoliopsida</taxon>
        <taxon>eudicotyledons</taxon>
        <taxon>Gunneridae</taxon>
        <taxon>Pentapetalae</taxon>
        <taxon>rosids</taxon>
        <taxon>malvids</taxon>
        <taxon>Brassicales</taxon>
        <taxon>Brassicaceae</taxon>
        <taxon>Arabideae</taxon>
        <taxon>Arabis</taxon>
    </lineage>
</organism>
<protein>
    <submittedName>
        <fullName evidence="1">Uncharacterized protein</fullName>
    </submittedName>
</protein>
<sequence length="40" mass="4304">MKSERSPSRPHLGLSVRSIVLGLKNANGVCIIDSRKATLV</sequence>
<keyword evidence="2" id="KW-1185">Reference proteome</keyword>
<accession>A0A087FY88</accession>